<proteinExistence type="predicted"/>
<dbReference type="PROSITE" id="PS51820">
    <property type="entry name" value="PA14"/>
    <property type="match status" value="1"/>
</dbReference>
<comment type="caution">
    <text evidence="4">The sequence shown here is derived from an EMBL/GenBank/DDBJ whole genome shotgun (WGS) entry which is preliminary data.</text>
</comment>
<dbReference type="AlphaFoldDB" id="A0A507ECB6"/>
<evidence type="ECO:0000256" key="2">
    <source>
        <dbReference type="SAM" id="MobiDB-lite"/>
    </source>
</evidence>
<dbReference type="Proteomes" id="UP000318582">
    <property type="component" value="Unassembled WGS sequence"/>
</dbReference>
<dbReference type="SMART" id="SM00758">
    <property type="entry name" value="PA14"/>
    <property type="match status" value="1"/>
</dbReference>
<dbReference type="InterPro" id="IPR011658">
    <property type="entry name" value="PA14_dom"/>
</dbReference>
<organism evidence="4 5">
    <name type="scientific">Powellomyces hirtus</name>
    <dbReference type="NCBI Taxonomy" id="109895"/>
    <lineage>
        <taxon>Eukaryota</taxon>
        <taxon>Fungi</taxon>
        <taxon>Fungi incertae sedis</taxon>
        <taxon>Chytridiomycota</taxon>
        <taxon>Chytridiomycota incertae sedis</taxon>
        <taxon>Chytridiomycetes</taxon>
        <taxon>Spizellomycetales</taxon>
        <taxon>Powellomycetaceae</taxon>
        <taxon>Powellomyces</taxon>
    </lineage>
</organism>
<feature type="domain" description="PA14" evidence="3">
    <location>
        <begin position="107"/>
        <end position="270"/>
    </location>
</feature>
<feature type="region of interest" description="Disordered" evidence="2">
    <location>
        <begin position="1"/>
        <end position="61"/>
    </location>
</feature>
<evidence type="ECO:0000313" key="5">
    <source>
        <dbReference type="Proteomes" id="UP000318582"/>
    </source>
</evidence>
<keyword evidence="5" id="KW-1185">Reference proteome</keyword>
<accession>A0A507ECB6</accession>
<dbReference type="EMBL" id="QEAQ01000006">
    <property type="protein sequence ID" value="TPX61723.1"/>
    <property type="molecule type" value="Genomic_DNA"/>
</dbReference>
<evidence type="ECO:0000313" key="4">
    <source>
        <dbReference type="EMBL" id="TPX61723.1"/>
    </source>
</evidence>
<gene>
    <name evidence="4" type="ORF">PhCBS80983_g00995</name>
</gene>
<dbReference type="SUPFAM" id="SSF56988">
    <property type="entry name" value="Anthrax protective antigen"/>
    <property type="match status" value="1"/>
</dbReference>
<feature type="coiled-coil region" evidence="1">
    <location>
        <begin position="306"/>
        <end position="333"/>
    </location>
</feature>
<keyword evidence="1" id="KW-0175">Coiled coil</keyword>
<dbReference type="InterPro" id="IPR037524">
    <property type="entry name" value="PA14/GLEYA"/>
</dbReference>
<sequence length="462" mass="51621">MSPVQDVASDGIPDVRVQPDLVPDAEEATTLQKNPSADADSQRKINARHSWAPSPNSTVASAAEPEHLLGDSNRQRKTRSFSQASVSSETSRLSYFTIPGSVVGEDGHAPGAIFEYYKGEFGLLPDFNTLSSYSTGIAKSIHIDYKTESELFDKNLQKAPTTDVGNYAVRFTAQLKIPHPGQWTFYLGSNDGAALYISGRKVVDNDGSHYVVQKEGTIKIQKAGYYPITVCFFHRNGKMMEGVRTGASLDLSYYCPGSGWLPFPPDRVAKTLIPESAFFYNARDERIGRILESSNSLTWDDLPDAMESDQTRLRNLEQDLNDMSEKLMAVQKALVNERIQSQNMIKELAQLSLFGAPLKEDHLLLTDHSQGSDDLFEEMHKQQMQYVSKHIADVKRLKLGYFFSLGVTLKLSTKQNHFSVQDAYEQCMKEKIPIQEWSAFLRKAMHAAGQDPKDQQDVTSEA</sequence>
<name>A0A507ECB6_9FUNG</name>
<evidence type="ECO:0000259" key="3">
    <source>
        <dbReference type="PROSITE" id="PS51820"/>
    </source>
</evidence>
<dbReference type="Gene3D" id="3.90.182.10">
    <property type="entry name" value="Toxin - Anthrax Protective Antigen,domain 1"/>
    <property type="match status" value="1"/>
</dbReference>
<protein>
    <recommendedName>
        <fullName evidence="3">PA14 domain-containing protein</fullName>
    </recommendedName>
</protein>
<evidence type="ECO:0000256" key="1">
    <source>
        <dbReference type="SAM" id="Coils"/>
    </source>
</evidence>
<dbReference type="Pfam" id="PF07691">
    <property type="entry name" value="PA14"/>
    <property type="match status" value="1"/>
</dbReference>
<reference evidence="4 5" key="1">
    <citation type="journal article" date="2019" name="Sci. Rep.">
        <title>Comparative genomics of chytrid fungi reveal insights into the obligate biotrophic and pathogenic lifestyle of Synchytrium endobioticum.</title>
        <authorList>
            <person name="van de Vossenberg B.T.L.H."/>
            <person name="Warris S."/>
            <person name="Nguyen H.D.T."/>
            <person name="van Gent-Pelzer M.P.E."/>
            <person name="Joly D.L."/>
            <person name="van de Geest H.C."/>
            <person name="Bonants P.J.M."/>
            <person name="Smith D.S."/>
            <person name="Levesque C.A."/>
            <person name="van der Lee T.A.J."/>
        </authorList>
    </citation>
    <scope>NUCLEOTIDE SEQUENCE [LARGE SCALE GENOMIC DNA]</scope>
    <source>
        <strain evidence="4 5">CBS 809.83</strain>
    </source>
</reference>